<organism evidence="2 3">
    <name type="scientific">Dimorphilus gyrociliatus</name>
    <dbReference type="NCBI Taxonomy" id="2664684"/>
    <lineage>
        <taxon>Eukaryota</taxon>
        <taxon>Metazoa</taxon>
        <taxon>Spiralia</taxon>
        <taxon>Lophotrochozoa</taxon>
        <taxon>Annelida</taxon>
        <taxon>Polychaeta</taxon>
        <taxon>Polychaeta incertae sedis</taxon>
        <taxon>Dinophilidae</taxon>
        <taxon>Dimorphilus</taxon>
    </lineage>
</organism>
<feature type="domain" description="Sacsin/Nov" evidence="1">
    <location>
        <begin position="172"/>
        <end position="406"/>
    </location>
</feature>
<dbReference type="PANTHER" id="PTHR15600">
    <property type="entry name" value="SACSIN"/>
    <property type="match status" value="1"/>
</dbReference>
<dbReference type="OrthoDB" id="10070270at2759"/>
<sequence>MDSYKFETDHSICYQANITTRLEPFMFRCVEDVFTTDFLDILHVKRVPTFDDFIQILSKIKEKTDENSTSNCDNEVNMTVLILYHLMDCHEMLQLYLKDNNNHLFIPNTKNVWLSHRDLCFCNVDWIDKSDLNICHEKISIDLAMRLGIQNNQDKYIQAKSIGIGEEFGQSEDLICRIKTLLRAYPNDGTIIKEIIQNADDAGATEIQFILDDNEYGDEKIFGDSWKPLQKCPALLVYNNGKFQNEDFKGIQKLGEGSKKADVTKVGEFGVGFNCVYHLTDVPIIVANHEKKGLVFCVFDPHRSYFPNSENFFKPGRMIPLESMKLYSDVLQTIPKGFDLKNGVLFRFPLRDSSMATKSKLSDKPLLFDKAEEMLKEHFCKTAKECFFFLNSIQKIEFKKKTHNSYKILSCISTSKEMFSENYQQTSFTQEMYNKHHYNPISLCYYLNINDLEEDQKWLIYRSYGFREKDNLPNDFNDKKYNPEAGVALPIKLEKGIEIKKKIFCHLPLPIESYMPIHINGRFYLDHENRRGIRQNFDSDNTEDIAIEEKWNLYIFTELIGYCYARIIEQLQMLVVKRELTFYDFYNFFPLLREKNPLLNGLCKGLMNNLRQSKIFAFKSSNSSIEWLSYNEHNDKYLLYFKSLYSNDIVDILKDIGMKVTQVPSQLKQIFKKGDMNIYDVNPMETVKFLLSKYHCIGKVPRHINKTPFRNLERFLKFIEFIPEKFDFEMENDPQGLPLFLNEENVLNVFDSDDLIIATEYPLLFQNMKRNVVNKNILNTGLVSKLIETGIVEEDTVELLAEHIEFNILEELKKSTQILEYHKKYEDYITNFWKWVNSYRYIYHEDSEGLTNVLKDILHKFSNYSLLLYCSCWQNLCVCKL</sequence>
<dbReference type="Gene3D" id="3.30.565.10">
    <property type="entry name" value="Histidine kinase-like ATPase, C-terminal domain"/>
    <property type="match status" value="1"/>
</dbReference>
<dbReference type="PANTHER" id="PTHR15600:SF42">
    <property type="entry name" value="SACSIN"/>
    <property type="match status" value="1"/>
</dbReference>
<evidence type="ECO:0000313" key="3">
    <source>
        <dbReference type="Proteomes" id="UP000549394"/>
    </source>
</evidence>
<name>A0A7I8WEE2_9ANNE</name>
<dbReference type="AlphaFoldDB" id="A0A7I8WEE2"/>
<dbReference type="EMBL" id="CAJFCJ010000063">
    <property type="protein sequence ID" value="CAD5126573.1"/>
    <property type="molecule type" value="Genomic_DNA"/>
</dbReference>
<comment type="caution">
    <text evidence="2">The sequence shown here is derived from an EMBL/GenBank/DDBJ whole genome shotgun (WGS) entry which is preliminary data.</text>
</comment>
<dbReference type="Proteomes" id="UP000549394">
    <property type="component" value="Unassembled WGS sequence"/>
</dbReference>
<dbReference type="InterPro" id="IPR052972">
    <property type="entry name" value="Sacsin_chaperone_reg"/>
</dbReference>
<dbReference type="GO" id="GO:0030544">
    <property type="term" value="F:Hsp70 protein binding"/>
    <property type="evidence" value="ECO:0007669"/>
    <property type="project" value="TreeGrafter"/>
</dbReference>
<keyword evidence="3" id="KW-1185">Reference proteome</keyword>
<evidence type="ECO:0000259" key="1">
    <source>
        <dbReference type="Pfam" id="PF25794"/>
    </source>
</evidence>
<reference evidence="2 3" key="1">
    <citation type="submission" date="2020-08" db="EMBL/GenBank/DDBJ databases">
        <authorList>
            <person name="Hejnol A."/>
        </authorList>
    </citation>
    <scope>NUCLEOTIDE SEQUENCE [LARGE SCALE GENOMIC DNA]</scope>
</reference>
<dbReference type="InterPro" id="IPR036890">
    <property type="entry name" value="HATPase_C_sf"/>
</dbReference>
<dbReference type="InterPro" id="IPR058210">
    <property type="entry name" value="SACS/Nov_dom"/>
</dbReference>
<dbReference type="SUPFAM" id="SSF55874">
    <property type="entry name" value="ATPase domain of HSP90 chaperone/DNA topoisomerase II/histidine kinase"/>
    <property type="match status" value="1"/>
</dbReference>
<dbReference type="Pfam" id="PF25794">
    <property type="entry name" value="SACS"/>
    <property type="match status" value="1"/>
</dbReference>
<dbReference type="NCBIfam" id="NF047352">
    <property type="entry name" value="P_loop_sacsin"/>
    <property type="match status" value="1"/>
</dbReference>
<protein>
    <recommendedName>
        <fullName evidence="1">Sacsin/Nov domain-containing protein</fullName>
    </recommendedName>
</protein>
<gene>
    <name evidence="2" type="ORF">DGYR_LOCUS13811</name>
</gene>
<evidence type="ECO:0000313" key="2">
    <source>
        <dbReference type="EMBL" id="CAD5126573.1"/>
    </source>
</evidence>
<proteinExistence type="predicted"/>
<accession>A0A7I8WEE2</accession>